<dbReference type="PANTHER" id="PTHR33219">
    <property type="entry name" value="YLMG HOMOLOG PROTEIN 2, CHLOROPLASTIC"/>
    <property type="match status" value="1"/>
</dbReference>
<organism evidence="1 2">
    <name type="scientific">Manihot esculenta</name>
    <name type="common">Cassava</name>
    <name type="synonym">Jatropha manihot</name>
    <dbReference type="NCBI Taxonomy" id="3983"/>
    <lineage>
        <taxon>Eukaryota</taxon>
        <taxon>Viridiplantae</taxon>
        <taxon>Streptophyta</taxon>
        <taxon>Embryophyta</taxon>
        <taxon>Tracheophyta</taxon>
        <taxon>Spermatophyta</taxon>
        <taxon>Magnoliopsida</taxon>
        <taxon>eudicotyledons</taxon>
        <taxon>Gunneridae</taxon>
        <taxon>Pentapetalae</taxon>
        <taxon>rosids</taxon>
        <taxon>fabids</taxon>
        <taxon>Malpighiales</taxon>
        <taxon>Euphorbiaceae</taxon>
        <taxon>Crotonoideae</taxon>
        <taxon>Manihoteae</taxon>
        <taxon>Manihot</taxon>
    </lineage>
</organism>
<dbReference type="Gramene" id="Manes.03G053300.1.v8.1">
    <property type="protein sequence ID" value="Manes.03G053300.1.v8.1.CDS"/>
    <property type="gene ID" value="Manes.03G053300.v8.1"/>
</dbReference>
<evidence type="ECO:0008006" key="3">
    <source>
        <dbReference type="Google" id="ProtNLM"/>
    </source>
</evidence>
<keyword evidence="2" id="KW-1185">Reference proteome</keyword>
<dbReference type="Pfam" id="PF02325">
    <property type="entry name" value="CCB3_YggT"/>
    <property type="match status" value="1"/>
</dbReference>
<dbReference type="AlphaFoldDB" id="A0A2C9W4T1"/>
<dbReference type="InterPro" id="IPR003425">
    <property type="entry name" value="CCB3/YggT"/>
</dbReference>
<reference evidence="2" key="1">
    <citation type="journal article" date="2016" name="Nat. Biotechnol.">
        <title>Sequencing wild and cultivated cassava and related species reveals extensive interspecific hybridization and genetic diversity.</title>
        <authorList>
            <person name="Bredeson J.V."/>
            <person name="Lyons J.B."/>
            <person name="Prochnik S.E."/>
            <person name="Wu G.A."/>
            <person name="Ha C.M."/>
            <person name="Edsinger-Gonzales E."/>
            <person name="Grimwood J."/>
            <person name="Schmutz J."/>
            <person name="Rabbi I.Y."/>
            <person name="Egesi C."/>
            <person name="Nauluvula P."/>
            <person name="Lebot V."/>
            <person name="Ndunguru J."/>
            <person name="Mkamilo G."/>
            <person name="Bart R.S."/>
            <person name="Setter T.L."/>
            <person name="Gleadow R.M."/>
            <person name="Kulakow P."/>
            <person name="Ferguson M.E."/>
            <person name="Rounsley S."/>
            <person name="Rokhsar D.S."/>
        </authorList>
    </citation>
    <scope>NUCLEOTIDE SEQUENCE [LARGE SCALE GENOMIC DNA]</scope>
    <source>
        <strain evidence="2">cv. AM560-2</strain>
    </source>
</reference>
<gene>
    <name evidence="1" type="ORF">MANES_03G053300v8</name>
</gene>
<dbReference type="STRING" id="3983.A0A2C9W4T1"/>
<dbReference type="PANTHER" id="PTHR33219:SF14">
    <property type="entry name" value="PROTEIN COFACTOR ASSEMBLY OF COMPLEX C SUBUNIT B CCB3, CHLOROPLASTIC-RELATED"/>
    <property type="match status" value="1"/>
</dbReference>
<comment type="caution">
    <text evidence="1">The sequence shown here is derived from an EMBL/GenBank/DDBJ whole genome shotgun (WGS) entry which is preliminary data.</text>
</comment>
<dbReference type="OrthoDB" id="2066at2759"/>
<name>A0A2C9W4T1_MANES</name>
<accession>A0A2C9W4T1</accession>
<dbReference type="GO" id="GO:0016020">
    <property type="term" value="C:membrane"/>
    <property type="evidence" value="ECO:0007669"/>
    <property type="project" value="InterPro"/>
</dbReference>
<evidence type="ECO:0000313" key="1">
    <source>
        <dbReference type="EMBL" id="OAY54160.1"/>
    </source>
</evidence>
<evidence type="ECO:0000313" key="2">
    <source>
        <dbReference type="Proteomes" id="UP000091857"/>
    </source>
</evidence>
<dbReference type="EMBL" id="CM004389">
    <property type="protein sequence ID" value="OAY54160.1"/>
    <property type="molecule type" value="Genomic_DNA"/>
</dbReference>
<dbReference type="Proteomes" id="UP000091857">
    <property type="component" value="Chromosome 3"/>
</dbReference>
<sequence length="244" mass="26756">MASRENSTGTVPSVVPSFVLLSSWIAQNPFLRPLKPNLASPNRMIRELHLSFTSTAEKCSRFLHLFASENPILRRILSFSSDYSHHLTQIQCRDSRSRNSLSNHKFAAVLPGDSVAGIVVANGILNFLNIYNTLLIVRLVLTWFPNSPPAIVSPLSTLCDPYLNIFRGIIPPLGGTLDLSPILAFLVLNAFTSTAAALPAELPGAEASQGRCPPHRTFTNLTTSQKKWLRRCYGNKTQSSNGAN</sequence>
<protein>
    <recommendedName>
        <fullName evidence="3">YGGT family protein</fullName>
    </recommendedName>
</protein>
<dbReference type="OMA" id="ANEPAIK"/>
<proteinExistence type="predicted"/>
<dbReference type="GO" id="GO:0010020">
    <property type="term" value="P:chloroplast fission"/>
    <property type="evidence" value="ECO:0000318"/>
    <property type="project" value="GO_Central"/>
</dbReference>